<dbReference type="PROSITE" id="PS00041">
    <property type="entry name" value="HTH_ARAC_FAMILY_1"/>
    <property type="match status" value="1"/>
</dbReference>
<dbReference type="Pfam" id="PF12833">
    <property type="entry name" value="HTH_18"/>
    <property type="match status" value="1"/>
</dbReference>
<dbReference type="InterPro" id="IPR020449">
    <property type="entry name" value="Tscrpt_reg_AraC-type_HTH"/>
</dbReference>
<sequence length="301" mass="32503">MHLTPSPSTMAPRDALGCTASTLVHDDELDAGGVRVYRKAVTMTELGPVETAPSDRGLLLGISLAPGHRRRIVHARHASTHDFGCGAIYLRDFGERYRADMKTGFDFLLVEFPQAVLRQTTERPLALGELLAASPVGAHDAVLHHLALALLPALGRPQPGCGLFVEQVTAAMAAQLLLRAGASQPAGTRARRRLSPRQEARAKEMLSMRVDGDQSAQAVAEACGLSRSYFIEAFRETTGQTPYQWVQAQRLARAQALLAQPGLSLAAIALACGFADQSHFTRVFTRHMGMPPGTWRRSAGH</sequence>
<evidence type="ECO:0000259" key="4">
    <source>
        <dbReference type="PROSITE" id="PS01124"/>
    </source>
</evidence>
<keyword evidence="6" id="KW-1185">Reference proteome</keyword>
<dbReference type="Proteomes" id="UP000255265">
    <property type="component" value="Unassembled WGS sequence"/>
</dbReference>
<dbReference type="GO" id="GO:0043565">
    <property type="term" value="F:sequence-specific DNA binding"/>
    <property type="evidence" value="ECO:0007669"/>
    <property type="project" value="InterPro"/>
</dbReference>
<evidence type="ECO:0000313" key="5">
    <source>
        <dbReference type="EMBL" id="RDI27262.1"/>
    </source>
</evidence>
<evidence type="ECO:0000256" key="2">
    <source>
        <dbReference type="ARBA" id="ARBA00023125"/>
    </source>
</evidence>
<dbReference type="PANTHER" id="PTHR46796:SF14">
    <property type="entry name" value="TRANSCRIPTIONAL REGULATORY PROTEIN"/>
    <property type="match status" value="1"/>
</dbReference>
<feature type="domain" description="HTH araC/xylS-type" evidence="4">
    <location>
        <begin position="200"/>
        <end position="298"/>
    </location>
</feature>
<dbReference type="InterPro" id="IPR018062">
    <property type="entry name" value="HTH_AraC-typ_CS"/>
</dbReference>
<evidence type="ECO:0000313" key="6">
    <source>
        <dbReference type="Proteomes" id="UP000255265"/>
    </source>
</evidence>
<dbReference type="EMBL" id="QQAV01000002">
    <property type="protein sequence ID" value="RDI27262.1"/>
    <property type="molecule type" value="Genomic_DNA"/>
</dbReference>
<dbReference type="PRINTS" id="PR00032">
    <property type="entry name" value="HTHARAC"/>
</dbReference>
<accession>A0A370FJD5</accession>
<dbReference type="PROSITE" id="PS01124">
    <property type="entry name" value="HTH_ARAC_FAMILY_2"/>
    <property type="match status" value="1"/>
</dbReference>
<gene>
    <name evidence="5" type="ORF">DFR41_102297</name>
</gene>
<dbReference type="Gene3D" id="1.10.10.60">
    <property type="entry name" value="Homeodomain-like"/>
    <property type="match status" value="2"/>
</dbReference>
<organism evidence="5 6">
    <name type="scientific">Pseudacidovorax intermedius</name>
    <dbReference type="NCBI Taxonomy" id="433924"/>
    <lineage>
        <taxon>Bacteria</taxon>
        <taxon>Pseudomonadati</taxon>
        <taxon>Pseudomonadota</taxon>
        <taxon>Betaproteobacteria</taxon>
        <taxon>Burkholderiales</taxon>
        <taxon>Comamonadaceae</taxon>
        <taxon>Pseudacidovorax</taxon>
    </lineage>
</organism>
<dbReference type="PANTHER" id="PTHR46796">
    <property type="entry name" value="HTH-TYPE TRANSCRIPTIONAL ACTIVATOR RHAS-RELATED"/>
    <property type="match status" value="1"/>
</dbReference>
<comment type="caution">
    <text evidence="5">The sequence shown here is derived from an EMBL/GenBank/DDBJ whole genome shotgun (WGS) entry which is preliminary data.</text>
</comment>
<keyword evidence="3" id="KW-0804">Transcription</keyword>
<reference evidence="5 6" key="1">
    <citation type="submission" date="2018-07" db="EMBL/GenBank/DDBJ databases">
        <title>Genomic Encyclopedia of Type Strains, Phase IV (KMG-IV): sequencing the most valuable type-strain genomes for metagenomic binning, comparative biology and taxonomic classification.</title>
        <authorList>
            <person name="Goeker M."/>
        </authorList>
    </citation>
    <scope>NUCLEOTIDE SEQUENCE [LARGE SCALE GENOMIC DNA]</scope>
    <source>
        <strain evidence="5 6">DSM 21352</strain>
    </source>
</reference>
<dbReference type="SMART" id="SM00342">
    <property type="entry name" value="HTH_ARAC"/>
    <property type="match status" value="1"/>
</dbReference>
<keyword evidence="2 5" id="KW-0238">DNA-binding</keyword>
<dbReference type="AlphaFoldDB" id="A0A370FJD5"/>
<keyword evidence="1" id="KW-0805">Transcription regulation</keyword>
<evidence type="ECO:0000256" key="3">
    <source>
        <dbReference type="ARBA" id="ARBA00023163"/>
    </source>
</evidence>
<name>A0A370FJD5_9BURK</name>
<dbReference type="InterPro" id="IPR018060">
    <property type="entry name" value="HTH_AraC"/>
</dbReference>
<proteinExistence type="predicted"/>
<protein>
    <submittedName>
        <fullName evidence="5">AraC-like DNA-binding protein</fullName>
    </submittedName>
</protein>
<dbReference type="InterPro" id="IPR050204">
    <property type="entry name" value="AraC_XylS_family_regulators"/>
</dbReference>
<dbReference type="SUPFAM" id="SSF46689">
    <property type="entry name" value="Homeodomain-like"/>
    <property type="match status" value="2"/>
</dbReference>
<dbReference type="InterPro" id="IPR009057">
    <property type="entry name" value="Homeodomain-like_sf"/>
</dbReference>
<dbReference type="RefSeq" id="WP_244917693.1">
    <property type="nucleotide sequence ID" value="NZ_QQAV01000002.1"/>
</dbReference>
<evidence type="ECO:0000256" key="1">
    <source>
        <dbReference type="ARBA" id="ARBA00023015"/>
    </source>
</evidence>
<dbReference type="GO" id="GO:0003700">
    <property type="term" value="F:DNA-binding transcription factor activity"/>
    <property type="evidence" value="ECO:0007669"/>
    <property type="project" value="InterPro"/>
</dbReference>